<reference evidence="1" key="1">
    <citation type="submission" date="2024-03" db="EMBL/GenBank/DDBJ databases">
        <title>WGS assembly of Saponaria officinalis var. Norfolk2.</title>
        <authorList>
            <person name="Jenkins J."/>
            <person name="Shu S."/>
            <person name="Grimwood J."/>
            <person name="Barry K."/>
            <person name="Goodstein D."/>
            <person name="Schmutz J."/>
            <person name="Leebens-Mack J."/>
            <person name="Osbourn A."/>
        </authorList>
    </citation>
    <scope>NUCLEOTIDE SEQUENCE [LARGE SCALE GENOMIC DNA]</scope>
    <source>
        <strain evidence="1">JIC</strain>
    </source>
</reference>
<comment type="caution">
    <text evidence="1">The sequence shown here is derived from an EMBL/GenBank/DDBJ whole genome shotgun (WGS) entry which is preliminary data.</text>
</comment>
<sequence>MELLRRIGYENEHILSVYEMIGDDPKQVLVAEPVVSVENFFEERLKSFMSESEEKSRSQWWKYIADDFTTVFREGKEAVECVEKWSSSYMAKKRGATLKPRNER</sequence>
<gene>
    <name evidence="1" type="ORF">RND81_06G030700</name>
</gene>
<accession>A0AAW1K6J9</accession>
<evidence type="ECO:0000313" key="1">
    <source>
        <dbReference type="EMBL" id="KAK9713492.1"/>
    </source>
</evidence>
<evidence type="ECO:0000313" key="2">
    <source>
        <dbReference type="Proteomes" id="UP001443914"/>
    </source>
</evidence>
<protein>
    <submittedName>
        <fullName evidence="1">Uncharacterized protein</fullName>
    </submittedName>
</protein>
<dbReference type="Proteomes" id="UP001443914">
    <property type="component" value="Unassembled WGS sequence"/>
</dbReference>
<proteinExistence type="predicted"/>
<dbReference type="AlphaFoldDB" id="A0AAW1K6J9"/>
<name>A0AAW1K6J9_SAPOF</name>
<keyword evidence="2" id="KW-1185">Reference proteome</keyword>
<organism evidence="1 2">
    <name type="scientific">Saponaria officinalis</name>
    <name type="common">Common soapwort</name>
    <name type="synonym">Lychnis saponaria</name>
    <dbReference type="NCBI Taxonomy" id="3572"/>
    <lineage>
        <taxon>Eukaryota</taxon>
        <taxon>Viridiplantae</taxon>
        <taxon>Streptophyta</taxon>
        <taxon>Embryophyta</taxon>
        <taxon>Tracheophyta</taxon>
        <taxon>Spermatophyta</taxon>
        <taxon>Magnoliopsida</taxon>
        <taxon>eudicotyledons</taxon>
        <taxon>Gunneridae</taxon>
        <taxon>Pentapetalae</taxon>
        <taxon>Caryophyllales</taxon>
        <taxon>Caryophyllaceae</taxon>
        <taxon>Caryophylleae</taxon>
        <taxon>Saponaria</taxon>
    </lineage>
</organism>
<dbReference type="EMBL" id="JBDFQZ010000006">
    <property type="protein sequence ID" value="KAK9713492.1"/>
    <property type="molecule type" value="Genomic_DNA"/>
</dbReference>